<gene>
    <name evidence="1" type="ORF">PMAYCL1PPCAC_12831</name>
</gene>
<proteinExistence type="predicted"/>
<evidence type="ECO:0000313" key="2">
    <source>
        <dbReference type="Proteomes" id="UP001328107"/>
    </source>
</evidence>
<sequence length="305" mass="34772">MICREKIRAYIRTEPLIGDEESKQYSERFGDNKEMRMHTLYQTCCILYQSILGSAELDQENNVTISAAEMKKAVLFPGKVVAYYGIFEKLARWRSIKKFELNMLVIGKNIIISNGRRYTFNNKGIKKENVFKGHERLMYDLVKSRVGDTEICSICSIDKRIPSDEGEETEPIELKTLDIDKKDGEPYRGALSVAIKMSLANTKKLVLQYNNAEDYYNLNEGVLRHEVNSEEDIDIRSELCSAFEELVASIDAITKTVDGSGSVLYKIIAGKDCGFRIESVNDDDFKYNNLSSSFQKLIRNLSIAN</sequence>
<comment type="caution">
    <text evidence="1">The sequence shown here is derived from an EMBL/GenBank/DDBJ whole genome shotgun (WGS) entry which is preliminary data.</text>
</comment>
<dbReference type="EMBL" id="BTRK01000003">
    <property type="protein sequence ID" value="GMR42636.1"/>
    <property type="molecule type" value="Genomic_DNA"/>
</dbReference>
<dbReference type="Proteomes" id="UP001328107">
    <property type="component" value="Unassembled WGS sequence"/>
</dbReference>
<organism evidence="1 2">
    <name type="scientific">Pristionchus mayeri</name>
    <dbReference type="NCBI Taxonomy" id="1317129"/>
    <lineage>
        <taxon>Eukaryota</taxon>
        <taxon>Metazoa</taxon>
        <taxon>Ecdysozoa</taxon>
        <taxon>Nematoda</taxon>
        <taxon>Chromadorea</taxon>
        <taxon>Rhabditida</taxon>
        <taxon>Rhabditina</taxon>
        <taxon>Diplogasteromorpha</taxon>
        <taxon>Diplogasteroidea</taxon>
        <taxon>Neodiplogasteridae</taxon>
        <taxon>Pristionchus</taxon>
    </lineage>
</organism>
<evidence type="ECO:0000313" key="1">
    <source>
        <dbReference type="EMBL" id="GMR42636.1"/>
    </source>
</evidence>
<protein>
    <submittedName>
        <fullName evidence="1">Uncharacterized protein</fullName>
    </submittedName>
</protein>
<name>A0AAN5CH43_9BILA</name>
<accession>A0AAN5CH43</accession>
<reference evidence="2" key="1">
    <citation type="submission" date="2022-10" db="EMBL/GenBank/DDBJ databases">
        <title>Genome assembly of Pristionchus species.</title>
        <authorList>
            <person name="Yoshida K."/>
            <person name="Sommer R.J."/>
        </authorList>
    </citation>
    <scope>NUCLEOTIDE SEQUENCE [LARGE SCALE GENOMIC DNA]</scope>
    <source>
        <strain evidence="2">RS5460</strain>
    </source>
</reference>
<keyword evidence="2" id="KW-1185">Reference proteome</keyword>
<dbReference type="AlphaFoldDB" id="A0AAN5CH43"/>